<dbReference type="InterPro" id="IPR018573">
    <property type="entry name" value="Restrct_endonuc_II_AlwI"/>
</dbReference>
<protein>
    <submittedName>
        <fullName evidence="1">AlwI family type II restriction endonuclease</fullName>
    </submittedName>
</protein>
<dbReference type="Gene3D" id="3.40.91.50">
    <property type="match status" value="1"/>
</dbReference>
<evidence type="ECO:0000313" key="1">
    <source>
        <dbReference type="EMBL" id="TLD79760.1"/>
    </source>
</evidence>
<organism evidence="1 2">
    <name type="scientific">Helicobacter trogontum</name>
    <dbReference type="NCBI Taxonomy" id="50960"/>
    <lineage>
        <taxon>Bacteria</taxon>
        <taxon>Pseudomonadati</taxon>
        <taxon>Campylobacterota</taxon>
        <taxon>Epsilonproteobacteria</taxon>
        <taxon>Campylobacterales</taxon>
        <taxon>Helicobacteraceae</taxon>
        <taxon>Helicobacter</taxon>
    </lineage>
</organism>
<dbReference type="RefSeq" id="WP_034346656.1">
    <property type="nucleotide sequence ID" value="NZ_FZNG01000030.1"/>
</dbReference>
<keyword evidence="1" id="KW-0255">Endonuclease</keyword>
<proteinExistence type="predicted"/>
<dbReference type="EMBL" id="JRPL02000048">
    <property type="protein sequence ID" value="TLD79760.1"/>
    <property type="molecule type" value="Genomic_DNA"/>
</dbReference>
<gene>
    <name evidence="1" type="ORF">LS81_010225</name>
</gene>
<comment type="caution">
    <text evidence="1">The sequence shown here is derived from an EMBL/GenBank/DDBJ whole genome shotgun (WGS) entry which is preliminary data.</text>
</comment>
<dbReference type="AlphaFoldDB" id="A0A4U8S228"/>
<evidence type="ECO:0000313" key="2">
    <source>
        <dbReference type="Proteomes" id="UP000029878"/>
    </source>
</evidence>
<name>A0A4U8S228_9HELI</name>
<keyword evidence="1" id="KW-0378">Hydrolase</keyword>
<reference evidence="1 2" key="1">
    <citation type="journal article" date="2014" name="Genome Announc.">
        <title>Draft genome sequences of eight enterohepatic helicobacter species isolated from both laboratory and wild rodents.</title>
        <authorList>
            <person name="Sheh A."/>
            <person name="Shen Z."/>
            <person name="Fox J.G."/>
        </authorList>
    </citation>
    <scope>NUCLEOTIDE SEQUENCE [LARGE SCALE GENOMIC DNA]</scope>
    <source>
        <strain evidence="1 2">ATCC 700114</strain>
    </source>
</reference>
<dbReference type="GO" id="GO:0004519">
    <property type="term" value="F:endonuclease activity"/>
    <property type="evidence" value="ECO:0007669"/>
    <property type="project" value="UniProtKB-KW"/>
</dbReference>
<keyword evidence="1" id="KW-0540">Nuclease</keyword>
<dbReference type="Pfam" id="PF09491">
    <property type="entry name" value="RE_AlwI"/>
    <property type="match status" value="1"/>
</dbReference>
<dbReference type="Proteomes" id="UP000029878">
    <property type="component" value="Unassembled WGS sequence"/>
</dbReference>
<dbReference type="OrthoDB" id="5314016at2"/>
<sequence>MEVKYSYFGNTSNRVKNLLYNFETQLILFDELFKNASKNDIWSNDSELQIRYLELLEQHNLLKSKNKITHLGTKDARVKSAPLENYGLIKRKEKLITKQGYELLSLIENQSYKKINDFLQIDLISLFFFKSSFLFQKDNVKDLFSKYIKVFRYFEGSLTKDIFYLLPLIDNCENTESFCKSVRNGNIINEILNNNQNFKNDLKSFLKDLQKDSLDTKYFTTAKGDKSAKDIIEALKVFLDFRQSNNKAILNGFLKSKDTKYKRFKELYLGYICYKTKIDDKIEQLSHFCEGDILSFGKRFFRFIATSKIQSNLDDYLDLNKRHLKLTGIFDFSKDCVSVSIIFKIILKHSKSEVILSTIAQNAISKDMLSNYFNDSEMKSLLEEFDIKNPKDLSNYKANLDNQKLDVLLKEKFSKDKICEILSLFNDRNNDEKIFNLVTTEVTIPTIFEYIIAIAWCYIDNFNKNRILEAGLSLDSEMLPKSHAIGGNADFVYRYNNHYLIIEVTLTEKTNQRRAEMESVSRHLGNLLLSLETKTQDQSYGIFVAPYLDKNVLNDFRSRLTCYYENDTSFICGMKILPLSVDDLKTILKTNYTYNELLKHFYELLNSKNTWGSKWYSNEIAPFIKGLINA</sequence>
<accession>A0A4U8S228</accession>